<dbReference type="InterPro" id="IPR028082">
    <property type="entry name" value="Peripla_BP_I"/>
</dbReference>
<evidence type="ECO:0000259" key="3">
    <source>
        <dbReference type="Pfam" id="PF02608"/>
    </source>
</evidence>
<proteinExistence type="predicted"/>
<comment type="caution">
    <text evidence="4">The sequence shown here is derived from an EMBL/GenBank/DDBJ whole genome shotgun (WGS) entry which is preliminary data.</text>
</comment>
<dbReference type="Gene3D" id="3.40.50.2300">
    <property type="match status" value="2"/>
</dbReference>
<dbReference type="STRING" id="197461.A3843_12230"/>
<dbReference type="EMBL" id="LVVZ01000019">
    <property type="protein sequence ID" value="OKL43419.1"/>
    <property type="molecule type" value="Genomic_DNA"/>
</dbReference>
<organism evidence="4 5">
    <name type="scientific">Pseudovibrio exalbescens</name>
    <dbReference type="NCBI Taxonomy" id="197461"/>
    <lineage>
        <taxon>Bacteria</taxon>
        <taxon>Pseudomonadati</taxon>
        <taxon>Pseudomonadota</taxon>
        <taxon>Alphaproteobacteria</taxon>
        <taxon>Hyphomicrobiales</taxon>
        <taxon>Stappiaceae</taxon>
        <taxon>Pseudovibrio</taxon>
    </lineage>
</organism>
<accession>A0A1U7JFA1</accession>
<dbReference type="GO" id="GO:0005886">
    <property type="term" value="C:plasma membrane"/>
    <property type="evidence" value="ECO:0007669"/>
    <property type="project" value="InterPro"/>
</dbReference>
<gene>
    <name evidence="4" type="ORF">A3843_12230</name>
</gene>
<reference evidence="4 5" key="1">
    <citation type="submission" date="2016-03" db="EMBL/GenBank/DDBJ databases">
        <title>Genome sequence of Nesiotobacter sp. nov., a moderately halophilic alphaproteobacterium isolated from the Yellow Sea, China.</title>
        <authorList>
            <person name="Zhang G."/>
            <person name="Zhang R."/>
        </authorList>
    </citation>
    <scope>NUCLEOTIDE SEQUENCE [LARGE SCALE GENOMIC DNA]</scope>
    <source>
        <strain evidence="4 5">WB1-6</strain>
    </source>
</reference>
<dbReference type="Proteomes" id="UP000185783">
    <property type="component" value="Unassembled WGS sequence"/>
</dbReference>
<evidence type="ECO:0000256" key="1">
    <source>
        <dbReference type="ARBA" id="ARBA00022729"/>
    </source>
</evidence>
<evidence type="ECO:0000313" key="4">
    <source>
        <dbReference type="EMBL" id="OKL43419.1"/>
    </source>
</evidence>
<feature type="chain" id="PRO_5010536272" evidence="2">
    <location>
        <begin position="25"/>
        <end position="357"/>
    </location>
</feature>
<dbReference type="InterPro" id="IPR052910">
    <property type="entry name" value="ABC-Purine-Binding"/>
</dbReference>
<evidence type="ECO:0000313" key="5">
    <source>
        <dbReference type="Proteomes" id="UP000185783"/>
    </source>
</evidence>
<dbReference type="Pfam" id="PF02608">
    <property type="entry name" value="Bmp"/>
    <property type="match status" value="1"/>
</dbReference>
<feature type="signal peptide" evidence="2">
    <location>
        <begin position="1"/>
        <end position="24"/>
    </location>
</feature>
<sequence>MRKLSKILATAALALGLGAGSSFADEPLKVGFVYVGPVSDHGYSYQHDLARKAVEKHFGDKVETTFIENVPGGADAERAVERLARSGHELVFSTSFGFMNPTLKVAKRFPNVKFEHATGFKRAKNMATYNGRFYEARYVMGQIAATASETGTAGYIGAFPIPEVVRGMNAFMLGAQSVDPDFKVKVIWVNSWYDPGREADAAKALVDQGVDVILQHTDSPAPLQIAQERGVLAFGQASDNIEFAPTSQASALLNDWAPYYIDRIQAVMDGTWEATDTWGGIDSGMVKLAPLRNVSDEVKAVAEETIAKFESGEFEPFTGPVYKQDGTVFLEDGVEVTDEQLLGMNFFVKGFDASLPN</sequence>
<protein>
    <submittedName>
        <fullName evidence="4">BMP family ABC transporter substrate-binding protein</fullName>
    </submittedName>
</protein>
<keyword evidence="5" id="KW-1185">Reference proteome</keyword>
<dbReference type="SUPFAM" id="SSF53822">
    <property type="entry name" value="Periplasmic binding protein-like I"/>
    <property type="match status" value="1"/>
</dbReference>
<keyword evidence="1 2" id="KW-0732">Signal</keyword>
<feature type="domain" description="ABC transporter substrate-binding protein PnrA-like" evidence="3">
    <location>
        <begin position="29"/>
        <end position="299"/>
    </location>
</feature>
<name>A0A1U7JFA1_9HYPH</name>
<dbReference type="PANTHER" id="PTHR43208:SF1">
    <property type="entry name" value="ABC TRANSPORTER SUBSTRATE-BINDING PROTEIN"/>
    <property type="match status" value="1"/>
</dbReference>
<dbReference type="InterPro" id="IPR003760">
    <property type="entry name" value="PnrA-like"/>
</dbReference>
<dbReference type="CDD" id="cd19963">
    <property type="entry name" value="PBP1_BMP-like"/>
    <property type="match status" value="1"/>
</dbReference>
<dbReference type="RefSeq" id="WP_028481039.1">
    <property type="nucleotide sequence ID" value="NZ_LVVZ01000019.1"/>
</dbReference>
<dbReference type="AlphaFoldDB" id="A0A1U7JFA1"/>
<dbReference type="PANTHER" id="PTHR43208">
    <property type="entry name" value="ABC TRANSPORTER SUBSTRATE-BINDING PROTEIN"/>
    <property type="match status" value="1"/>
</dbReference>
<evidence type="ECO:0000256" key="2">
    <source>
        <dbReference type="SAM" id="SignalP"/>
    </source>
</evidence>